<dbReference type="PIRSF" id="PIRSF006661">
    <property type="entry name" value="PP-lp_UCP006661"/>
    <property type="match status" value="1"/>
</dbReference>
<reference evidence="3" key="1">
    <citation type="submission" date="2020-07" db="EMBL/GenBank/DDBJ databases">
        <title>Huge and variable diversity of episymbiotic CPR bacteria and DPANN archaea in groundwater ecosystems.</title>
        <authorList>
            <person name="He C.Y."/>
            <person name="Keren R."/>
            <person name="Whittaker M."/>
            <person name="Farag I.F."/>
            <person name="Doudna J."/>
            <person name="Cate J.H.D."/>
            <person name="Banfield J.F."/>
        </authorList>
    </citation>
    <scope>NUCLEOTIDE SEQUENCE</scope>
    <source>
        <strain evidence="3">NC_groundwater_1664_Pr3_B-0.1um_52_9</strain>
    </source>
</reference>
<evidence type="ECO:0000256" key="1">
    <source>
        <dbReference type="PIRSR" id="PIRSR006661-1"/>
    </source>
</evidence>
<dbReference type="NCBIfam" id="TIGR00268">
    <property type="entry name" value="ATP-dependent sacrificial sulfur transferase LarE"/>
    <property type="match status" value="1"/>
</dbReference>
<evidence type="ECO:0000313" key="3">
    <source>
        <dbReference type="EMBL" id="MBI5248444.1"/>
    </source>
</evidence>
<gene>
    <name evidence="3" type="primary">larE</name>
    <name evidence="3" type="ORF">HY912_03020</name>
</gene>
<dbReference type="GO" id="GO:0006163">
    <property type="term" value="P:purine nucleotide metabolic process"/>
    <property type="evidence" value="ECO:0007669"/>
    <property type="project" value="UniProtKB-ARBA"/>
</dbReference>
<feature type="domain" description="NAD/GMP synthase" evidence="2">
    <location>
        <begin position="22"/>
        <end position="84"/>
    </location>
</feature>
<dbReference type="CDD" id="cd01990">
    <property type="entry name" value="LarE-like"/>
    <property type="match status" value="1"/>
</dbReference>
<dbReference type="Gene3D" id="3.40.50.620">
    <property type="entry name" value="HUPs"/>
    <property type="match status" value="1"/>
</dbReference>
<dbReference type="EMBL" id="JACRDE010000091">
    <property type="protein sequence ID" value="MBI5248444.1"/>
    <property type="molecule type" value="Genomic_DNA"/>
</dbReference>
<dbReference type="Pfam" id="PF02540">
    <property type="entry name" value="NAD_synthase"/>
    <property type="match status" value="1"/>
</dbReference>
<organism evidence="3 4">
    <name type="scientific">Desulfomonile tiedjei</name>
    <dbReference type="NCBI Taxonomy" id="2358"/>
    <lineage>
        <taxon>Bacteria</taxon>
        <taxon>Pseudomonadati</taxon>
        <taxon>Thermodesulfobacteriota</taxon>
        <taxon>Desulfomonilia</taxon>
        <taxon>Desulfomonilales</taxon>
        <taxon>Desulfomonilaceae</taxon>
        <taxon>Desulfomonile</taxon>
    </lineage>
</organism>
<dbReference type="InterPro" id="IPR052188">
    <property type="entry name" value="Ni-pincer_cofactor_biosynth"/>
</dbReference>
<protein>
    <submittedName>
        <fullName evidence="3">ATP-dependent sacrificial sulfur transferase LarE</fullName>
    </submittedName>
</protein>
<sequence>MELRTRPKEIAKKSLRLQEILREMKGVLVAFSGGVDSTLLLKIARDVLGDNVLAVTAHSYTTAYHERTDAVRLAKFIGARHLTVASREFDLPGFVENSPDRCYVCKKSRFGDLMKLSEQMGFSFVADGENTDDSGDYRPGMRATRELGIRSPLREAGLCKSEIRFLSKKLGLPTWDKLPYACLASRIPYGTPITAEKLHQVDKGEERIRGLIPGVQLRVRHYGDTARIEIEPKALPKFLHIGLRNHVVDFLHQLGFTFVTVDLEGYTMGSLNRSINTGE</sequence>
<dbReference type="InterPro" id="IPR005232">
    <property type="entry name" value="LarE"/>
</dbReference>
<dbReference type="SUPFAM" id="SSF52402">
    <property type="entry name" value="Adenine nucleotide alpha hydrolases-like"/>
    <property type="match status" value="1"/>
</dbReference>
<evidence type="ECO:0000259" key="2">
    <source>
        <dbReference type="Pfam" id="PF02540"/>
    </source>
</evidence>
<evidence type="ECO:0000313" key="4">
    <source>
        <dbReference type="Proteomes" id="UP000807825"/>
    </source>
</evidence>
<dbReference type="InterPro" id="IPR022310">
    <property type="entry name" value="NAD/GMP_synthase"/>
</dbReference>
<feature type="active site" description="Nucleophile and sulfur donor" evidence="1">
    <location>
        <position position="182"/>
    </location>
</feature>
<dbReference type="AlphaFoldDB" id="A0A9D6Z259"/>
<accession>A0A9D6Z259</accession>
<proteinExistence type="predicted"/>
<dbReference type="Proteomes" id="UP000807825">
    <property type="component" value="Unassembled WGS sequence"/>
</dbReference>
<dbReference type="InterPro" id="IPR014729">
    <property type="entry name" value="Rossmann-like_a/b/a_fold"/>
</dbReference>
<dbReference type="GO" id="GO:0016783">
    <property type="term" value="F:sulfurtransferase activity"/>
    <property type="evidence" value="ECO:0007669"/>
    <property type="project" value="InterPro"/>
</dbReference>
<dbReference type="PANTHER" id="PTHR43169:SF2">
    <property type="entry name" value="NAD_GMP SYNTHASE DOMAIN-CONTAINING PROTEIN"/>
    <property type="match status" value="1"/>
</dbReference>
<name>A0A9D6Z259_9BACT</name>
<dbReference type="PANTHER" id="PTHR43169">
    <property type="entry name" value="EXSB FAMILY PROTEIN"/>
    <property type="match status" value="1"/>
</dbReference>
<keyword evidence="3" id="KW-0808">Transferase</keyword>
<comment type="caution">
    <text evidence="3">The sequence shown here is derived from an EMBL/GenBank/DDBJ whole genome shotgun (WGS) entry which is preliminary data.</text>
</comment>